<keyword evidence="2" id="KW-1185">Reference proteome</keyword>
<comment type="caution">
    <text evidence="1">The sequence shown here is derived from an EMBL/GenBank/DDBJ whole genome shotgun (WGS) entry which is preliminary data.</text>
</comment>
<dbReference type="EMBL" id="RCWN01000001">
    <property type="protein sequence ID" value="RLQ87357.1"/>
    <property type="molecule type" value="Genomic_DNA"/>
</dbReference>
<dbReference type="AlphaFoldDB" id="A0A3L7J9D9"/>
<organism evidence="1 2">
    <name type="scientific">Notoacmeibacter ruber</name>
    <dbReference type="NCBI Taxonomy" id="2670375"/>
    <lineage>
        <taxon>Bacteria</taxon>
        <taxon>Pseudomonadati</taxon>
        <taxon>Pseudomonadota</taxon>
        <taxon>Alphaproteobacteria</taxon>
        <taxon>Hyphomicrobiales</taxon>
        <taxon>Notoacmeibacteraceae</taxon>
        <taxon>Notoacmeibacter</taxon>
    </lineage>
</organism>
<protein>
    <submittedName>
        <fullName evidence="1">Uncharacterized protein</fullName>
    </submittedName>
</protein>
<sequence length="179" mass="19931">MAWEKLKLGGKRIIFRPMIEILQPVCQILSLCLGAVMTVTTSPLELLRRLLHLSSWSRYRYSVDPSNGVSISILAGPTQEIGGSFRAGNEASDGDFDPGIEHHAGCSKCDFAVLAAEMAAPRRKRTLFRKAQHQTRRFEPFNSSVRVITPTKPFSPIPIATQLSQLDSIWILQGDRLKV</sequence>
<evidence type="ECO:0000313" key="2">
    <source>
        <dbReference type="Proteomes" id="UP000281094"/>
    </source>
</evidence>
<name>A0A3L7J9D9_9HYPH</name>
<evidence type="ECO:0000313" key="1">
    <source>
        <dbReference type="EMBL" id="RLQ87357.1"/>
    </source>
</evidence>
<reference evidence="1 2" key="1">
    <citation type="submission" date="2018-10" db="EMBL/GenBank/DDBJ databases">
        <title>Notoacmeibacter sp. M2BS9Y-3-1, whole genome shotgun sequence.</title>
        <authorList>
            <person name="Tuo L."/>
        </authorList>
    </citation>
    <scope>NUCLEOTIDE SEQUENCE [LARGE SCALE GENOMIC DNA]</scope>
    <source>
        <strain evidence="1 2">M2BS9Y-3-1</strain>
    </source>
</reference>
<gene>
    <name evidence="1" type="ORF">D8780_03170</name>
</gene>
<dbReference type="Proteomes" id="UP000281094">
    <property type="component" value="Unassembled WGS sequence"/>
</dbReference>
<proteinExistence type="predicted"/>
<accession>A0A3L7J9D9</accession>